<proteinExistence type="predicted"/>
<evidence type="ECO:0000256" key="3">
    <source>
        <dbReference type="ARBA" id="ARBA00023163"/>
    </source>
</evidence>
<evidence type="ECO:0000256" key="1">
    <source>
        <dbReference type="ARBA" id="ARBA00023015"/>
    </source>
</evidence>
<dbReference type="InterPro" id="IPR046532">
    <property type="entry name" value="DUF6597"/>
</dbReference>
<dbReference type="RefSeq" id="WP_109333974.1">
    <property type="nucleotide sequence ID" value="NZ_CP029358.1"/>
</dbReference>
<keyword evidence="6" id="KW-1185">Reference proteome</keyword>
<dbReference type="PANTHER" id="PTHR46796:SF15">
    <property type="entry name" value="BLL1074 PROTEIN"/>
    <property type="match status" value="1"/>
</dbReference>
<dbReference type="InterPro" id="IPR018060">
    <property type="entry name" value="HTH_AraC"/>
</dbReference>
<protein>
    <submittedName>
        <fullName evidence="5">AraC family transcriptional regulator</fullName>
    </submittedName>
</protein>
<evidence type="ECO:0000259" key="4">
    <source>
        <dbReference type="PROSITE" id="PS01124"/>
    </source>
</evidence>
<dbReference type="PROSITE" id="PS01124">
    <property type="entry name" value="HTH_ARAC_FAMILY_2"/>
    <property type="match status" value="1"/>
</dbReference>
<evidence type="ECO:0000256" key="2">
    <source>
        <dbReference type="ARBA" id="ARBA00023125"/>
    </source>
</evidence>
<geneLocation type="plasmid" evidence="5 6">
    <name>unnamed3</name>
</geneLocation>
<dbReference type="EMBL" id="CP029358">
    <property type="protein sequence ID" value="AWK90051.1"/>
    <property type="molecule type" value="Genomic_DNA"/>
</dbReference>
<feature type="domain" description="HTH araC/xylS-type" evidence="4">
    <location>
        <begin position="172"/>
        <end position="256"/>
    </location>
</feature>
<dbReference type="KEGG" id="azz:DEW08_29115"/>
<dbReference type="SMART" id="SM00342">
    <property type="entry name" value="HTH_ARAC"/>
    <property type="match status" value="1"/>
</dbReference>
<dbReference type="Proteomes" id="UP000245629">
    <property type="component" value="Plasmid unnamed3"/>
</dbReference>
<dbReference type="AlphaFoldDB" id="A0A2S2CZW1"/>
<reference evidence="6" key="1">
    <citation type="submission" date="2018-05" db="EMBL/GenBank/DDBJ databases">
        <title>Azospirillum thermophila sp. nov., a novel isolated from hot spring.</title>
        <authorList>
            <person name="Zhao Z."/>
        </authorList>
    </citation>
    <scope>NUCLEOTIDE SEQUENCE [LARGE SCALE GENOMIC DNA]</scope>
    <source>
        <strain evidence="6">CFH 70021</strain>
        <plasmid evidence="6">unnamed3</plasmid>
    </source>
</reference>
<dbReference type="Pfam" id="PF12833">
    <property type="entry name" value="HTH_18"/>
    <property type="match status" value="1"/>
</dbReference>
<dbReference type="PANTHER" id="PTHR46796">
    <property type="entry name" value="HTH-TYPE TRANSCRIPTIONAL ACTIVATOR RHAS-RELATED"/>
    <property type="match status" value="1"/>
</dbReference>
<dbReference type="Pfam" id="PF20240">
    <property type="entry name" value="DUF6597"/>
    <property type="match status" value="1"/>
</dbReference>
<dbReference type="GO" id="GO:0003700">
    <property type="term" value="F:DNA-binding transcription factor activity"/>
    <property type="evidence" value="ECO:0007669"/>
    <property type="project" value="InterPro"/>
</dbReference>
<sequence>MTAKEEDGPAAGTGGYREARPGAALAAHFRCGWTHSPPPDGDGRPVLVVPDGCVDLLWSGDRLLVAGPDETAAPAVLAPGTVVTGLRFRPGAARHWLGLPLSEITGQRVPLEDLWGARARTLAGRLPREADPVRRLAALQAEVARLAPSVAPPPPDAALLFATLGRRPSEHSLPALRARLETSERSLRRRCHDLFGYGPKTLDRILRFQRFLALARRPEARSLADLALAAGYADQAHLTREVRRLSGRPPSSLLPDMLG</sequence>
<keyword evidence="2" id="KW-0238">DNA-binding</keyword>
<dbReference type="GO" id="GO:0043565">
    <property type="term" value="F:sequence-specific DNA binding"/>
    <property type="evidence" value="ECO:0007669"/>
    <property type="project" value="InterPro"/>
</dbReference>
<keyword evidence="5" id="KW-0614">Plasmid</keyword>
<evidence type="ECO:0000313" key="6">
    <source>
        <dbReference type="Proteomes" id="UP000245629"/>
    </source>
</evidence>
<keyword evidence="3" id="KW-0804">Transcription</keyword>
<dbReference type="Gene3D" id="1.10.10.60">
    <property type="entry name" value="Homeodomain-like"/>
    <property type="match status" value="1"/>
</dbReference>
<keyword evidence="1" id="KW-0805">Transcription regulation</keyword>
<name>A0A2S2CZW1_9PROT</name>
<dbReference type="InterPro" id="IPR050204">
    <property type="entry name" value="AraC_XylS_family_regulators"/>
</dbReference>
<gene>
    <name evidence="5" type="ORF">DEW08_29115</name>
</gene>
<accession>A0A2S2CZW1</accession>
<organism evidence="5 6">
    <name type="scientific">Azospirillum thermophilum</name>
    <dbReference type="NCBI Taxonomy" id="2202148"/>
    <lineage>
        <taxon>Bacteria</taxon>
        <taxon>Pseudomonadati</taxon>
        <taxon>Pseudomonadota</taxon>
        <taxon>Alphaproteobacteria</taxon>
        <taxon>Rhodospirillales</taxon>
        <taxon>Azospirillaceae</taxon>
        <taxon>Azospirillum</taxon>
    </lineage>
</organism>
<evidence type="ECO:0000313" key="5">
    <source>
        <dbReference type="EMBL" id="AWK90051.1"/>
    </source>
</evidence>
<dbReference type="OrthoDB" id="9815799at2"/>